<dbReference type="Proteomes" id="UP000256679">
    <property type="component" value="Unassembled WGS sequence"/>
</dbReference>
<evidence type="ECO:0000313" key="2">
    <source>
        <dbReference type="Proteomes" id="UP000256679"/>
    </source>
</evidence>
<organism evidence="1 2">
    <name type="scientific">Paracoccus thiocyanatus</name>
    <dbReference type="NCBI Taxonomy" id="34006"/>
    <lineage>
        <taxon>Bacteria</taxon>
        <taxon>Pseudomonadati</taxon>
        <taxon>Pseudomonadota</taxon>
        <taxon>Alphaproteobacteria</taxon>
        <taxon>Rhodobacterales</taxon>
        <taxon>Paracoccaceae</taxon>
        <taxon>Paracoccus</taxon>
    </lineage>
</organism>
<gene>
    <name evidence="1" type="ORF">DIE28_11030</name>
</gene>
<protein>
    <submittedName>
        <fullName evidence="1">Uncharacterized protein</fullName>
    </submittedName>
</protein>
<keyword evidence="2" id="KW-1185">Reference proteome</keyword>
<dbReference type="EMBL" id="QFCQ01000059">
    <property type="protein sequence ID" value="RDW12927.1"/>
    <property type="molecule type" value="Genomic_DNA"/>
</dbReference>
<reference evidence="1 2" key="1">
    <citation type="submission" date="2018-05" db="EMBL/GenBank/DDBJ databases">
        <title>Whole genome sequencing of Paracoccus thiocyanatus SST.</title>
        <authorList>
            <person name="Ghosh W."/>
            <person name="Rameez M.J."/>
            <person name="Roy C."/>
        </authorList>
    </citation>
    <scope>NUCLEOTIDE SEQUENCE [LARGE SCALE GENOMIC DNA]</scope>
    <source>
        <strain evidence="1 2">SST</strain>
    </source>
</reference>
<sequence length="441" mass="49007">MLCSGFVNQGKMTAKGLGMPNLPHTIHPGHVNFVPDEQLEKTVAGPMLQQVVHGLTVQPPEEGYVAEPDKTDIVFSGAFDEVQEHFLESGWTEGMPVVPPTIEKVEAFLRHTPRDRNEVLGKALPASREATVWSVAVNGVMSGCRPEYMPVLVAIVEAMMDPAFGHEHLGHTPATETQIVVNGKILKELGFNFGQAALRPGFQANTSIGRFWRMYLRNVCGFIPHGTDKGCFGGNFRIVLAESEDLAHEMGWPTHAEDEGYAFGENVVTITACTEMTQAIEVGDPNAEQILKNIEARMADNNMFIQFFFRGMVTRPLVVITPAILKVLTDQGWTKERVRKHFYENAKLRVSRLSGMILNRFYRGINEKCWPEQLGTSMDTDRDIQMVSKPEDFLIVVAGDPDRDHTMIGSGNGYIGFPVTRKIDLPANWDELVAATKLGRK</sequence>
<name>A0A3D8PBV8_9RHOB</name>
<accession>A0A3D8PBV8</accession>
<proteinExistence type="predicted"/>
<comment type="caution">
    <text evidence="1">The sequence shown here is derived from an EMBL/GenBank/DDBJ whole genome shotgun (WGS) entry which is preliminary data.</text>
</comment>
<dbReference type="AlphaFoldDB" id="A0A3D8PBV8"/>
<evidence type="ECO:0000313" key="1">
    <source>
        <dbReference type="EMBL" id="RDW12927.1"/>
    </source>
</evidence>